<gene>
    <name evidence="3" type="ORF">SAMN05421835_113142</name>
</gene>
<dbReference type="RefSeq" id="WP_177228815.1">
    <property type="nucleotide sequence ID" value="NZ_CBDRCA010000001.1"/>
</dbReference>
<reference evidence="3 4" key="1">
    <citation type="submission" date="2016-10" db="EMBL/GenBank/DDBJ databases">
        <authorList>
            <person name="de Groot N.N."/>
        </authorList>
    </citation>
    <scope>NUCLEOTIDE SEQUENCE [LARGE SCALE GENOMIC DNA]</scope>
    <source>
        <strain evidence="3 4">DSM 44468</strain>
    </source>
</reference>
<keyword evidence="4" id="KW-1185">Reference proteome</keyword>
<keyword evidence="2" id="KW-0732">Signal</keyword>
<dbReference type="STRING" id="115433.SAMN05421835_113142"/>
<evidence type="ECO:0008006" key="5">
    <source>
        <dbReference type="Google" id="ProtNLM"/>
    </source>
</evidence>
<dbReference type="Proteomes" id="UP000199025">
    <property type="component" value="Unassembled WGS sequence"/>
</dbReference>
<evidence type="ECO:0000313" key="4">
    <source>
        <dbReference type="Proteomes" id="UP000199025"/>
    </source>
</evidence>
<organism evidence="3 4">
    <name type="scientific">Amycolatopsis sacchari</name>
    <dbReference type="NCBI Taxonomy" id="115433"/>
    <lineage>
        <taxon>Bacteria</taxon>
        <taxon>Bacillati</taxon>
        <taxon>Actinomycetota</taxon>
        <taxon>Actinomycetes</taxon>
        <taxon>Pseudonocardiales</taxon>
        <taxon>Pseudonocardiaceae</taxon>
        <taxon>Amycolatopsis</taxon>
    </lineage>
</organism>
<evidence type="ECO:0000313" key="3">
    <source>
        <dbReference type="EMBL" id="SFK08736.1"/>
    </source>
</evidence>
<dbReference type="PROSITE" id="PS51257">
    <property type="entry name" value="PROKAR_LIPOPROTEIN"/>
    <property type="match status" value="1"/>
</dbReference>
<protein>
    <recommendedName>
        <fullName evidence="5">Secreted protein</fullName>
    </recommendedName>
</protein>
<evidence type="ECO:0000256" key="1">
    <source>
        <dbReference type="SAM" id="MobiDB-lite"/>
    </source>
</evidence>
<feature type="region of interest" description="Disordered" evidence="1">
    <location>
        <begin position="49"/>
        <end position="73"/>
    </location>
</feature>
<feature type="signal peptide" evidence="2">
    <location>
        <begin position="1"/>
        <end position="21"/>
    </location>
</feature>
<dbReference type="AlphaFoldDB" id="A0A1I3WQI3"/>
<accession>A0A1I3WQI3</accession>
<feature type="chain" id="PRO_5011527031" description="Secreted protein" evidence="2">
    <location>
        <begin position="22"/>
        <end position="145"/>
    </location>
</feature>
<name>A0A1I3WQI3_9PSEU</name>
<sequence length="145" mass="14996">MKSLLRSVPVALVLFGIAACGGQQDPDPGQVPTDPHQKMLAFAKCMRENGVDMPDPEPNGDGTSMPGIRAGDAGKAEKAMAACRQYAPPNIANPDDPAAQAEDAAFAKCMREHGIDMPDPGTGGGAVALDGPADKLRDALKACRK</sequence>
<proteinExistence type="predicted"/>
<evidence type="ECO:0000256" key="2">
    <source>
        <dbReference type="SAM" id="SignalP"/>
    </source>
</evidence>
<dbReference type="EMBL" id="FORP01000013">
    <property type="protein sequence ID" value="SFK08736.1"/>
    <property type="molecule type" value="Genomic_DNA"/>
</dbReference>